<dbReference type="AlphaFoldDB" id="A0A917RTL8"/>
<accession>A0A917RTL8</accession>
<reference evidence="1" key="1">
    <citation type="journal article" date="2014" name="Int. J. Syst. Evol. Microbiol.">
        <title>Complete genome sequence of Corynebacterium casei LMG S-19264T (=DSM 44701T), isolated from a smear-ripened cheese.</title>
        <authorList>
            <consortium name="US DOE Joint Genome Institute (JGI-PGF)"/>
            <person name="Walter F."/>
            <person name="Albersmeier A."/>
            <person name="Kalinowski J."/>
            <person name="Ruckert C."/>
        </authorList>
    </citation>
    <scope>NUCLEOTIDE SEQUENCE</scope>
    <source>
        <strain evidence="1">CGMCC 4.3508</strain>
    </source>
</reference>
<comment type="caution">
    <text evidence="1">The sequence shown here is derived from an EMBL/GenBank/DDBJ whole genome shotgun (WGS) entry which is preliminary data.</text>
</comment>
<organism evidence="1 2">
    <name type="scientific">Nocardia jinanensis</name>
    <dbReference type="NCBI Taxonomy" id="382504"/>
    <lineage>
        <taxon>Bacteria</taxon>
        <taxon>Bacillati</taxon>
        <taxon>Actinomycetota</taxon>
        <taxon>Actinomycetes</taxon>
        <taxon>Mycobacteriales</taxon>
        <taxon>Nocardiaceae</taxon>
        <taxon>Nocardia</taxon>
    </lineage>
</organism>
<gene>
    <name evidence="1" type="ORF">GCM10011588_49710</name>
</gene>
<evidence type="ECO:0000313" key="1">
    <source>
        <dbReference type="EMBL" id="GGL28896.1"/>
    </source>
</evidence>
<proteinExistence type="predicted"/>
<keyword evidence="2" id="KW-1185">Reference proteome</keyword>
<dbReference type="RefSeq" id="WP_062999705.1">
    <property type="nucleotide sequence ID" value="NZ_BMMH01000011.1"/>
</dbReference>
<protein>
    <submittedName>
        <fullName evidence="1">Uncharacterized protein</fullName>
    </submittedName>
</protein>
<dbReference type="EMBL" id="BMMH01000011">
    <property type="protein sequence ID" value="GGL28896.1"/>
    <property type="molecule type" value="Genomic_DNA"/>
</dbReference>
<name>A0A917RTL8_9NOCA</name>
<evidence type="ECO:0000313" key="2">
    <source>
        <dbReference type="Proteomes" id="UP000638263"/>
    </source>
</evidence>
<sequence length="142" mass="14626">MSVPEVGQSTARRLYRAATAGGADSFTLAEDVALRLAHACDTLVAELEAARLGGHRIAETDGTAGFPDLPTGHALAAGFRGKAVQYLETLTALQETALCFKAAYLAAGGKLAEADLANRAALAVVAARSGSDHDRHEQDGHG</sequence>
<reference evidence="1" key="2">
    <citation type="submission" date="2020-09" db="EMBL/GenBank/DDBJ databases">
        <authorList>
            <person name="Sun Q."/>
            <person name="Zhou Y."/>
        </authorList>
    </citation>
    <scope>NUCLEOTIDE SEQUENCE</scope>
    <source>
        <strain evidence="1">CGMCC 4.3508</strain>
    </source>
</reference>
<dbReference type="Proteomes" id="UP000638263">
    <property type="component" value="Unassembled WGS sequence"/>
</dbReference>